<feature type="transmembrane region" description="Helical" evidence="2">
    <location>
        <begin position="6"/>
        <end position="25"/>
    </location>
</feature>
<dbReference type="Proteomes" id="UP000712157">
    <property type="component" value="Unassembled WGS sequence"/>
</dbReference>
<feature type="transmembrane region" description="Helical" evidence="2">
    <location>
        <begin position="37"/>
        <end position="58"/>
    </location>
</feature>
<reference evidence="3" key="1">
    <citation type="submission" date="2021-06" db="EMBL/GenBank/DDBJ databases">
        <title>Description of novel taxa of the family Lachnospiraceae.</title>
        <authorList>
            <person name="Chaplin A.V."/>
            <person name="Sokolova S.R."/>
            <person name="Pikina A.P."/>
            <person name="Korzhanova M."/>
            <person name="Belova V."/>
            <person name="Korostin D."/>
            <person name="Efimov B.A."/>
        </authorList>
    </citation>
    <scope>NUCLEOTIDE SEQUENCE</scope>
    <source>
        <strain evidence="3">ASD5720</strain>
    </source>
</reference>
<keyword evidence="1" id="KW-0813">Transport</keyword>
<keyword evidence="4" id="KW-1185">Reference proteome</keyword>
<dbReference type="AlphaFoldDB" id="A0A949JYG1"/>
<dbReference type="EMBL" id="JAHQCW010000021">
    <property type="protein sequence ID" value="MBU9737525.1"/>
    <property type="molecule type" value="Genomic_DNA"/>
</dbReference>
<gene>
    <name evidence="3" type="ORF">KTH89_13330</name>
</gene>
<dbReference type="PANTHER" id="PTHR36838:SF3">
    <property type="entry name" value="TRANSPORTER AUXIN EFFLUX CARRIER EC FAMILY"/>
    <property type="match status" value="1"/>
</dbReference>
<feature type="transmembrane region" description="Helical" evidence="2">
    <location>
        <begin position="64"/>
        <end position="82"/>
    </location>
</feature>
<feature type="transmembrane region" description="Helical" evidence="2">
    <location>
        <begin position="94"/>
        <end position="119"/>
    </location>
</feature>
<evidence type="ECO:0000256" key="2">
    <source>
        <dbReference type="SAM" id="Phobius"/>
    </source>
</evidence>
<feature type="transmembrane region" description="Helical" evidence="2">
    <location>
        <begin position="125"/>
        <end position="146"/>
    </location>
</feature>
<proteinExistence type="predicted"/>
<feature type="transmembrane region" description="Helical" evidence="2">
    <location>
        <begin position="290"/>
        <end position="308"/>
    </location>
</feature>
<dbReference type="PANTHER" id="PTHR36838">
    <property type="entry name" value="AUXIN EFFLUX CARRIER FAMILY PROTEIN"/>
    <property type="match status" value="1"/>
</dbReference>
<feature type="transmembrane region" description="Helical" evidence="2">
    <location>
        <begin position="200"/>
        <end position="219"/>
    </location>
</feature>
<evidence type="ECO:0000313" key="4">
    <source>
        <dbReference type="Proteomes" id="UP000712157"/>
    </source>
</evidence>
<name>A0A949JYG1_9FIRM</name>
<accession>A0A949JYG1</accession>
<evidence type="ECO:0000256" key="1">
    <source>
        <dbReference type="ARBA" id="ARBA00022448"/>
    </source>
</evidence>
<dbReference type="RefSeq" id="WP_238722036.1">
    <property type="nucleotide sequence ID" value="NZ_JAHQCW010000021.1"/>
</dbReference>
<organism evidence="3 4">
    <name type="scientific">Diplocloster agilis</name>
    <dbReference type="NCBI Taxonomy" id="2850323"/>
    <lineage>
        <taxon>Bacteria</taxon>
        <taxon>Bacillati</taxon>
        <taxon>Bacillota</taxon>
        <taxon>Clostridia</taxon>
        <taxon>Lachnospirales</taxon>
        <taxon>Lachnospiraceae</taxon>
        <taxon>Diplocloster</taxon>
    </lineage>
</organism>
<keyword evidence="2" id="KW-0472">Membrane</keyword>
<comment type="caution">
    <text evidence="3">The sequence shown here is derived from an EMBL/GenBank/DDBJ whole genome shotgun (WGS) entry which is preliminary data.</text>
</comment>
<keyword evidence="2" id="KW-1133">Transmembrane helix</keyword>
<protein>
    <submittedName>
        <fullName evidence="3">Uncharacterized protein</fullName>
    </submittedName>
</protein>
<evidence type="ECO:0000313" key="3">
    <source>
        <dbReference type="EMBL" id="MBU9737525.1"/>
    </source>
</evidence>
<feature type="transmembrane region" description="Helical" evidence="2">
    <location>
        <begin position="167"/>
        <end position="194"/>
    </location>
</feature>
<feature type="transmembrane region" description="Helical" evidence="2">
    <location>
        <begin position="231"/>
        <end position="254"/>
    </location>
</feature>
<sequence length="309" mass="33559">MENVIQICNTILPVILMLAIGMICRQTKLLSREGIRALKSVVVNITLPAVMVNAFAAMDYSGKNIILTLMMFGICILAWVLGKVFQTVFHMESRFIPFLTTGFEAGMLGYALFMLLYGSDRISDFASIDLGQVLFVFTLYKILLGMNGQEQISAKKLAAEMFRSPTVIAILAGVLLGATGIYDLMAGAGISSMLDACTSFVSAPTSAIILLTIGYDLVLDHIPWLAVGKVTVIRIVIMAALRVLAGFMVRLAGMGDSLDMALNVMLILPPPYVLPVFADDEKQREYVSSSLSVMTLTTILGFIVLAIFM</sequence>
<keyword evidence="2" id="KW-0812">Transmembrane</keyword>